<reference evidence="1" key="2">
    <citation type="submission" date="2023-01" db="EMBL/GenBank/DDBJ databases">
        <authorList>
            <person name="Sun Q."/>
            <person name="Evtushenko L."/>
        </authorList>
    </citation>
    <scope>NUCLEOTIDE SEQUENCE</scope>
    <source>
        <strain evidence="1">VKM Ac-1321</strain>
    </source>
</reference>
<dbReference type="Proteomes" id="UP001143480">
    <property type="component" value="Unassembled WGS sequence"/>
</dbReference>
<dbReference type="EMBL" id="BSFP01000179">
    <property type="protein sequence ID" value="GLL08712.1"/>
    <property type="molecule type" value="Genomic_DNA"/>
</dbReference>
<sequence>MAPSPLDAAALEHTAGLVEELRGMLREPGADRLASIEAAVAQARTIVSTLSIALVSARDRTT</sequence>
<dbReference type="AlphaFoldDB" id="A0A9W6NTY2"/>
<evidence type="ECO:0000313" key="1">
    <source>
        <dbReference type="EMBL" id="GLL08712.1"/>
    </source>
</evidence>
<gene>
    <name evidence="1" type="ORF">GCM10017581_104820</name>
</gene>
<name>A0A9W6NTY2_9ACTN</name>
<reference evidence="1" key="1">
    <citation type="journal article" date="2014" name="Int. J. Syst. Evol. Microbiol.">
        <title>Complete genome sequence of Corynebacterium casei LMG S-19264T (=DSM 44701T), isolated from a smear-ripened cheese.</title>
        <authorList>
            <consortium name="US DOE Joint Genome Institute (JGI-PGF)"/>
            <person name="Walter F."/>
            <person name="Albersmeier A."/>
            <person name="Kalinowski J."/>
            <person name="Ruckert C."/>
        </authorList>
    </citation>
    <scope>NUCLEOTIDE SEQUENCE</scope>
    <source>
        <strain evidence="1">VKM Ac-1321</strain>
    </source>
</reference>
<accession>A0A9W6NTY2</accession>
<organism evidence="1 2">
    <name type="scientific">Dactylosporangium matsuzakiense</name>
    <dbReference type="NCBI Taxonomy" id="53360"/>
    <lineage>
        <taxon>Bacteria</taxon>
        <taxon>Bacillati</taxon>
        <taxon>Actinomycetota</taxon>
        <taxon>Actinomycetes</taxon>
        <taxon>Micromonosporales</taxon>
        <taxon>Micromonosporaceae</taxon>
        <taxon>Dactylosporangium</taxon>
    </lineage>
</organism>
<comment type="caution">
    <text evidence="1">The sequence shown here is derived from an EMBL/GenBank/DDBJ whole genome shotgun (WGS) entry which is preliminary data.</text>
</comment>
<evidence type="ECO:0000313" key="2">
    <source>
        <dbReference type="Proteomes" id="UP001143480"/>
    </source>
</evidence>
<dbReference type="RefSeq" id="WP_261958828.1">
    <property type="nucleotide sequence ID" value="NZ_BAAAXA010000001.1"/>
</dbReference>
<proteinExistence type="predicted"/>
<protein>
    <submittedName>
        <fullName evidence="1">Uncharacterized protein</fullName>
    </submittedName>
</protein>
<keyword evidence="2" id="KW-1185">Reference proteome</keyword>